<keyword evidence="2" id="KW-1185">Reference proteome</keyword>
<proteinExistence type="predicted"/>
<dbReference type="OrthoDB" id="538336at2759"/>
<protein>
    <submittedName>
        <fullName evidence="1">Uncharacterized protein</fullName>
    </submittedName>
</protein>
<sequence length="172" mass="20147">MYAKLEREPLFARKYDRPSLLELRELNHRRWKKIIEMGLPCNPFDDSEGYLCLTEVLETYDQGLSARLALHASVFITAISSMGTERHNEILERAKRNERTLFEKRLKDFFFSFYADNFTLGSELQTNTGECNNSERSAVRCKVRAQFQLGSMNLSDYFCFFGSHRVCKFVAR</sequence>
<accession>A0A0C2H9W9</accession>
<name>A0A0C2H9W9_9BILA</name>
<reference evidence="1 2" key="1">
    <citation type="submission" date="2013-12" db="EMBL/GenBank/DDBJ databases">
        <title>Draft genome of the parsitic nematode Ancylostoma duodenale.</title>
        <authorList>
            <person name="Mitreva M."/>
        </authorList>
    </citation>
    <scope>NUCLEOTIDE SEQUENCE [LARGE SCALE GENOMIC DNA]</scope>
    <source>
        <strain evidence="1 2">Zhejiang</strain>
    </source>
</reference>
<dbReference type="Proteomes" id="UP000054047">
    <property type="component" value="Unassembled WGS sequence"/>
</dbReference>
<organism evidence="1 2">
    <name type="scientific">Ancylostoma duodenale</name>
    <dbReference type="NCBI Taxonomy" id="51022"/>
    <lineage>
        <taxon>Eukaryota</taxon>
        <taxon>Metazoa</taxon>
        <taxon>Ecdysozoa</taxon>
        <taxon>Nematoda</taxon>
        <taxon>Chromadorea</taxon>
        <taxon>Rhabditida</taxon>
        <taxon>Rhabditina</taxon>
        <taxon>Rhabditomorpha</taxon>
        <taxon>Strongyloidea</taxon>
        <taxon>Ancylostomatidae</taxon>
        <taxon>Ancylostomatinae</taxon>
        <taxon>Ancylostoma</taxon>
    </lineage>
</organism>
<gene>
    <name evidence="1" type="ORF">ANCDUO_03371</name>
</gene>
<dbReference type="AlphaFoldDB" id="A0A0C2H9W9"/>
<evidence type="ECO:0000313" key="2">
    <source>
        <dbReference type="Proteomes" id="UP000054047"/>
    </source>
</evidence>
<dbReference type="EMBL" id="KN727176">
    <property type="protein sequence ID" value="KIH66306.1"/>
    <property type="molecule type" value="Genomic_DNA"/>
</dbReference>
<evidence type="ECO:0000313" key="1">
    <source>
        <dbReference type="EMBL" id="KIH66306.1"/>
    </source>
</evidence>